<evidence type="ECO:0000313" key="1">
    <source>
        <dbReference type="EMBL" id="SIS42329.1"/>
    </source>
</evidence>
<dbReference type="OrthoDB" id="113447at2"/>
<accession>A0A1N7IZ58</accession>
<dbReference type="Pfam" id="PF01263">
    <property type="entry name" value="Aldose_epim"/>
    <property type="match status" value="1"/>
</dbReference>
<name>A0A1N7IZ58_9BACI</name>
<dbReference type="GO" id="GO:0016853">
    <property type="term" value="F:isomerase activity"/>
    <property type="evidence" value="ECO:0007669"/>
    <property type="project" value="InterPro"/>
</dbReference>
<dbReference type="EMBL" id="FTOC01000003">
    <property type="protein sequence ID" value="SIS42329.1"/>
    <property type="molecule type" value="Genomic_DNA"/>
</dbReference>
<dbReference type="GO" id="GO:0030246">
    <property type="term" value="F:carbohydrate binding"/>
    <property type="evidence" value="ECO:0007669"/>
    <property type="project" value="InterPro"/>
</dbReference>
<dbReference type="RefSeq" id="WP_076557466.1">
    <property type="nucleotide sequence ID" value="NZ_FTOC01000003.1"/>
</dbReference>
<dbReference type="Gene3D" id="2.70.98.10">
    <property type="match status" value="1"/>
</dbReference>
<dbReference type="STRING" id="570947.SAMN05421687_10320"/>
<keyword evidence="2" id="KW-1185">Reference proteome</keyword>
<gene>
    <name evidence="1" type="ORF">SAMN05421687_10320</name>
</gene>
<reference evidence="2" key="1">
    <citation type="submission" date="2017-01" db="EMBL/GenBank/DDBJ databases">
        <authorList>
            <person name="Varghese N."/>
            <person name="Submissions S."/>
        </authorList>
    </citation>
    <scope>NUCLEOTIDE SEQUENCE [LARGE SCALE GENOMIC DNA]</scope>
    <source>
        <strain evidence="2">DSM 23127</strain>
    </source>
</reference>
<dbReference type="InterPro" id="IPR008183">
    <property type="entry name" value="Aldose_1/G6P_1-epimerase"/>
</dbReference>
<proteinExistence type="predicted"/>
<dbReference type="AlphaFoldDB" id="A0A1N7IZ58"/>
<evidence type="ECO:0000313" key="2">
    <source>
        <dbReference type="Proteomes" id="UP000187608"/>
    </source>
</evidence>
<organism evidence="1 2">
    <name type="scientific">Salimicrobium flavidum</name>
    <dbReference type="NCBI Taxonomy" id="570947"/>
    <lineage>
        <taxon>Bacteria</taxon>
        <taxon>Bacillati</taxon>
        <taxon>Bacillota</taxon>
        <taxon>Bacilli</taxon>
        <taxon>Bacillales</taxon>
        <taxon>Bacillaceae</taxon>
        <taxon>Salimicrobium</taxon>
    </lineage>
</organism>
<dbReference type="SUPFAM" id="SSF74650">
    <property type="entry name" value="Galactose mutarotase-like"/>
    <property type="match status" value="1"/>
</dbReference>
<dbReference type="InterPro" id="IPR014718">
    <property type="entry name" value="GH-type_carb-bd"/>
</dbReference>
<dbReference type="Proteomes" id="UP000187608">
    <property type="component" value="Unassembled WGS sequence"/>
</dbReference>
<protein>
    <submittedName>
        <fullName evidence="1">Galactose mutarotase</fullName>
    </submittedName>
</protein>
<dbReference type="GO" id="GO:0005975">
    <property type="term" value="P:carbohydrate metabolic process"/>
    <property type="evidence" value="ECO:0007669"/>
    <property type="project" value="InterPro"/>
</dbReference>
<sequence length="315" mass="35965">MEQTFSWKMTTYKGLEGIELDNEHITCVILPSYGGKMVSLYDKEADYEWLYQSDEELVVPPYGADFSDYDSSGFDEMFPGIDEGPHPTIDHTVPDHGEVWTMPWSWKEENGTFKLEVTSPVFPYTLKKEIKLMTKGLLITYEAINHSAQAFPFIWTAHALLNMDEATEISVPEHLKSIMNVEKATHHLGSWGTPHTYPVTQSRKTGTSIDLSKLEPREDKTIEKFYFTERLDKGNCAIVQKDIKRTLTYEFPEDQVPYLGVWKNRGGYRGEYNVALEPCTGVYDDVYIADKIDKVSKIPAAGTYEWTLKLEVGGI</sequence>
<dbReference type="InterPro" id="IPR011013">
    <property type="entry name" value="Gal_mutarotase_sf_dom"/>
</dbReference>